<feature type="domain" description="S1 motif" evidence="1">
    <location>
        <begin position="440"/>
        <end position="505"/>
    </location>
</feature>
<reference evidence="2" key="1">
    <citation type="submission" date="2021-02" db="EMBL/GenBank/DDBJ databases">
        <authorList>
            <person name="Dougan E. K."/>
            <person name="Rhodes N."/>
            <person name="Thang M."/>
            <person name="Chan C."/>
        </authorList>
    </citation>
    <scope>NUCLEOTIDE SEQUENCE</scope>
</reference>
<dbReference type="InterPro" id="IPR003029">
    <property type="entry name" value="S1_domain"/>
</dbReference>
<dbReference type="Proteomes" id="UP000649617">
    <property type="component" value="Unassembled WGS sequence"/>
</dbReference>
<dbReference type="EMBL" id="CAJNIZ010001969">
    <property type="protein sequence ID" value="CAE7203959.1"/>
    <property type="molecule type" value="Genomic_DNA"/>
</dbReference>
<comment type="caution">
    <text evidence="2">The sequence shown here is derived from an EMBL/GenBank/DDBJ whole genome shotgun (WGS) entry which is preliminary data.</text>
</comment>
<feature type="domain" description="S1 motif" evidence="1">
    <location>
        <begin position="23"/>
        <end position="97"/>
    </location>
</feature>
<dbReference type="GO" id="GO:0003729">
    <property type="term" value="F:mRNA binding"/>
    <property type="evidence" value="ECO:0007669"/>
    <property type="project" value="TreeGrafter"/>
</dbReference>
<dbReference type="PANTHER" id="PTHR10724:SF10">
    <property type="entry name" value="S1 RNA-BINDING DOMAIN-CONTAINING PROTEIN 1"/>
    <property type="match status" value="1"/>
</dbReference>
<organism evidence="2 3">
    <name type="scientific">Symbiodinium pilosum</name>
    <name type="common">Dinoflagellate</name>
    <dbReference type="NCBI Taxonomy" id="2952"/>
    <lineage>
        <taxon>Eukaryota</taxon>
        <taxon>Sar</taxon>
        <taxon>Alveolata</taxon>
        <taxon>Dinophyceae</taxon>
        <taxon>Suessiales</taxon>
        <taxon>Symbiodiniaceae</taxon>
        <taxon>Symbiodinium</taxon>
    </lineage>
</organism>
<dbReference type="AlphaFoldDB" id="A0A812JIQ2"/>
<dbReference type="Gene3D" id="2.40.50.140">
    <property type="entry name" value="Nucleic acid-binding proteins"/>
    <property type="match status" value="4"/>
</dbReference>
<feature type="non-terminal residue" evidence="2">
    <location>
        <position position="534"/>
    </location>
</feature>
<evidence type="ECO:0000313" key="2">
    <source>
        <dbReference type="EMBL" id="CAE7203959.1"/>
    </source>
</evidence>
<dbReference type="OrthoDB" id="436330at2759"/>
<dbReference type="PROSITE" id="PS50126">
    <property type="entry name" value="S1"/>
    <property type="match status" value="5"/>
</dbReference>
<dbReference type="SMART" id="SM00316">
    <property type="entry name" value="S1"/>
    <property type="match status" value="5"/>
</dbReference>
<protein>
    <submittedName>
        <fullName evidence="2">RpsA protein</fullName>
    </submittedName>
</protein>
<dbReference type="InterPro" id="IPR050437">
    <property type="entry name" value="Ribos_protein_bS1-like"/>
</dbReference>
<feature type="domain" description="S1 motif" evidence="1">
    <location>
        <begin position="117"/>
        <end position="183"/>
    </location>
</feature>
<dbReference type="InterPro" id="IPR012340">
    <property type="entry name" value="NA-bd_OB-fold"/>
</dbReference>
<feature type="domain" description="S1 motif" evidence="1">
    <location>
        <begin position="255"/>
        <end position="329"/>
    </location>
</feature>
<evidence type="ECO:0000259" key="1">
    <source>
        <dbReference type="PROSITE" id="PS50126"/>
    </source>
</evidence>
<feature type="domain" description="S1 motif" evidence="1">
    <location>
        <begin position="354"/>
        <end position="420"/>
    </location>
</feature>
<dbReference type="GO" id="GO:0003735">
    <property type="term" value="F:structural constituent of ribosome"/>
    <property type="evidence" value="ECO:0007669"/>
    <property type="project" value="TreeGrafter"/>
</dbReference>
<dbReference type="CDD" id="cd00164">
    <property type="entry name" value="S1_like"/>
    <property type="match status" value="1"/>
</dbReference>
<dbReference type="PANTHER" id="PTHR10724">
    <property type="entry name" value="30S RIBOSOMAL PROTEIN S1"/>
    <property type="match status" value="1"/>
</dbReference>
<gene>
    <name evidence="2" type="primary">rpsA</name>
    <name evidence="2" type="ORF">SPIL2461_LOCUS1915</name>
</gene>
<evidence type="ECO:0000313" key="3">
    <source>
        <dbReference type="Proteomes" id="UP000649617"/>
    </source>
</evidence>
<dbReference type="SUPFAM" id="SSF50249">
    <property type="entry name" value="Nucleic acid-binding proteins"/>
    <property type="match status" value="4"/>
</dbReference>
<keyword evidence="3" id="KW-1185">Reference proteome</keyword>
<name>A0A812JIQ2_SYMPI</name>
<dbReference type="GO" id="GO:0006412">
    <property type="term" value="P:translation"/>
    <property type="evidence" value="ECO:0007669"/>
    <property type="project" value="TreeGrafter"/>
</dbReference>
<proteinExistence type="predicted"/>
<accession>A0A812JIQ2</accession>
<sequence>MKTPDLSFSTIKGAAPLTDFSVGQQLRGVVSYVTDKLVMVDVGAEKEGLVPISRMRGAAPNGSCFDCVREGDEVDVWVSEVSNPHDLRRGQLLLSTDRNKVWKPTANVTQFQSNLGKAWFEGTVTRNRSYGMFVKVPAPSGHGFMEGLLPRSECNENLAPGSQVNVRALRVDAEKNHLYLTMRNASAKGPEARLAVFMNMTAERIKGTVTRTGKFGAFVEIPHPDGGAIVGLIPSQGKDDIHRHRPRSLDGLHIGQELVGVVLRVHPLALVDVGLKVRGLLPVGKMSSGKHEEESEEAMVNLGDVVQVWVSEIRNATKRDRPSLILAMDENRIYSLWNSGPMADLEDFSELDSQQWLSGTVTRKQEAGWFVNVQSPRGEGSRQGFVYLPECKGDADIGSQVQVRVLGVDLEKGYMDLSMRTSEPLKGVEAKLALYRDLMDHWLQGRVKSFGAYGASVEVRHPVAGTLVGILPKAQMASQRELMVDEQVEVRVWDVTDDRLFLSMQEKVKEMPKEFLALVEDELGSAMSVELLEE</sequence>